<dbReference type="InterPro" id="IPR045571">
    <property type="entry name" value="DUF5907"/>
</dbReference>
<gene>
    <name evidence="1" type="ORF">CEY02_20845</name>
</gene>
<evidence type="ECO:0000313" key="2">
    <source>
        <dbReference type="Proteomes" id="UP000228754"/>
    </source>
</evidence>
<dbReference type="EMBL" id="NKHG01000231">
    <property type="protein sequence ID" value="PCK15375.1"/>
    <property type="molecule type" value="Genomic_DNA"/>
</dbReference>
<accession>A0A2A5IDG4</accession>
<sequence>MNLILQTIQHLAGKEAILVVESKAKLINGQEGAIYAVLNDESQSNKPTLYIYKNGQFVLISGSSNGDSELSFLDLIDTPASYEGYANKWIKVNPSGTGLIFVDVPQGGGSGGDASTVVFTPTDSIESDTVQTAIEEIDFKKAPVDSPVFEGVVQLPETTSIGNVKPKEIAYLQGLSGNVENRLKTNSEDIRTANDSIDQLEMKSHTHSNKQVIDKFTEQNGNLMYGNSKVASGDMQKSIYDPDGDDIVDVAKMLSGQTASIDEINSLLGVTGNIQDQINGIATGVQFKGEFDTYSTAMQAFPSPQRGYWIFIKSDSNHSGSKTQYIYSGDIWVYAGGASSINDATSTVKGGITLSGDLTGTASLPQLVKNGVEAGTYVNPTVTVDDKGRVSSIANGQSTAINDNNVDKVSTWSSDKINESLNFKSNTNHTHTNLHEPAQVGTVLVDESSIGNNKVLAYNEGTEKLNYVPVESSSVFVGMKKITGNYELIAGGYTKRAVDETGKKITITSINSGGIKYRYESSPNDRSIPVRLFNVPEYENNNDTMMVYKNGVLQSKQIDYIEKSNKSIEFIKEIPVEDRIVFIAMSGGRGGVPTLNEINDTLLHCCQVKQKHSH</sequence>
<dbReference type="Pfam" id="PF19264">
    <property type="entry name" value="DUF5907"/>
    <property type="match status" value="1"/>
</dbReference>
<name>A0A2A5IDG4_BACPU</name>
<proteinExistence type="predicted"/>
<reference evidence="1 2" key="1">
    <citation type="submission" date="2017-06" db="EMBL/GenBank/DDBJ databases">
        <title>Draft Genome Sequence of Bacillus sp Strain 36R Isolated from saline sediment at Atanasia, Sonora, Mexico.</title>
        <authorList>
            <person name="Sanchez Diaz R."/>
            <person name="Quiroz Macias M.E."/>
            <person name="Ibarra Gamez J.C."/>
            <person name="Enciso Ibarra J."/>
            <person name="Gomez Gil B."/>
            <person name="Galaviz Silva L."/>
        </authorList>
    </citation>
    <scope>NUCLEOTIDE SEQUENCE [LARGE SCALE GENOMIC DNA]</scope>
    <source>
        <strain evidence="1 2">36R_ATNSAL</strain>
    </source>
</reference>
<evidence type="ECO:0000313" key="1">
    <source>
        <dbReference type="EMBL" id="PCK15375.1"/>
    </source>
</evidence>
<dbReference type="Proteomes" id="UP000228754">
    <property type="component" value="Unassembled WGS sequence"/>
</dbReference>
<organism evidence="1 2">
    <name type="scientific">Bacillus pumilus</name>
    <name type="common">Bacillus mesentericus</name>
    <dbReference type="NCBI Taxonomy" id="1408"/>
    <lineage>
        <taxon>Bacteria</taxon>
        <taxon>Bacillati</taxon>
        <taxon>Bacillota</taxon>
        <taxon>Bacilli</taxon>
        <taxon>Bacillales</taxon>
        <taxon>Bacillaceae</taxon>
        <taxon>Bacillus</taxon>
    </lineage>
</organism>
<comment type="caution">
    <text evidence="1">The sequence shown here is derived from an EMBL/GenBank/DDBJ whole genome shotgun (WGS) entry which is preliminary data.</text>
</comment>
<dbReference type="OrthoDB" id="2740466at2"/>
<protein>
    <submittedName>
        <fullName evidence="1">Uncharacterized protein</fullName>
    </submittedName>
</protein>
<dbReference type="AlphaFoldDB" id="A0A2A5IDG4"/>